<dbReference type="GO" id="GO:0044038">
    <property type="term" value="P:cell wall macromolecule biosynthetic process"/>
    <property type="evidence" value="ECO:0007669"/>
    <property type="project" value="TreeGrafter"/>
</dbReference>
<proteinExistence type="predicted"/>
<feature type="transmembrane region" description="Helical" evidence="7">
    <location>
        <begin position="244"/>
        <end position="268"/>
    </location>
</feature>
<protein>
    <submittedName>
        <fullName evidence="8">Unannotated protein</fullName>
    </submittedName>
</protein>
<name>A0A6J7TPK2_9ZZZZ</name>
<keyword evidence="5 7" id="KW-1133">Transmembrane helix</keyword>
<dbReference type="CDD" id="cd06853">
    <property type="entry name" value="GT_WecA_like"/>
    <property type="match status" value="1"/>
</dbReference>
<feature type="transmembrane region" description="Helical" evidence="7">
    <location>
        <begin position="82"/>
        <end position="99"/>
    </location>
</feature>
<dbReference type="GO" id="GO:0005886">
    <property type="term" value="C:plasma membrane"/>
    <property type="evidence" value="ECO:0007669"/>
    <property type="project" value="UniProtKB-SubCell"/>
</dbReference>
<feature type="transmembrane region" description="Helical" evidence="7">
    <location>
        <begin position="139"/>
        <end position="159"/>
    </location>
</feature>
<organism evidence="8">
    <name type="scientific">freshwater metagenome</name>
    <dbReference type="NCBI Taxonomy" id="449393"/>
    <lineage>
        <taxon>unclassified sequences</taxon>
        <taxon>metagenomes</taxon>
        <taxon>ecological metagenomes</taxon>
    </lineage>
</organism>
<keyword evidence="4 7" id="KW-0812">Transmembrane</keyword>
<evidence type="ECO:0000256" key="5">
    <source>
        <dbReference type="ARBA" id="ARBA00022989"/>
    </source>
</evidence>
<feature type="transmembrane region" description="Helical" evidence="7">
    <location>
        <begin position="189"/>
        <end position="207"/>
    </location>
</feature>
<dbReference type="EMBL" id="CAFBQN010000012">
    <property type="protein sequence ID" value="CAB5054616.1"/>
    <property type="molecule type" value="Genomic_DNA"/>
</dbReference>
<comment type="subcellular location">
    <subcellularLocation>
        <location evidence="1">Cell membrane</location>
        <topology evidence="1">Multi-pass membrane protein</topology>
    </subcellularLocation>
</comment>
<dbReference type="GO" id="GO:0016780">
    <property type="term" value="F:phosphotransferase activity, for other substituted phosphate groups"/>
    <property type="evidence" value="ECO:0007669"/>
    <property type="project" value="InterPro"/>
</dbReference>
<dbReference type="AlphaFoldDB" id="A0A6J7TPK2"/>
<feature type="transmembrane region" description="Helical" evidence="7">
    <location>
        <begin position="213"/>
        <end position="232"/>
    </location>
</feature>
<dbReference type="PANTHER" id="PTHR22926">
    <property type="entry name" value="PHOSPHO-N-ACETYLMURAMOYL-PENTAPEPTIDE-TRANSFERASE"/>
    <property type="match status" value="1"/>
</dbReference>
<keyword evidence="6 7" id="KW-0472">Membrane</keyword>
<sequence length="346" mass="36637">MSFSASQFALLGLMAFALTGLLTWPVRALAIRIGAMDKPNLERKTQKEPVPYLGGVSIAITVTALTYAGVIQSDFTTINFPLASYVLVPAIVLGIMGLVDDLRGLPALPRLVFQTLVAVAAALVLINTGSVGAAFGQSILSEALTVFWIVGICNSINFFDNLDGGAAGTVAVVTLGIFFIAYDRGQESVSALAIVTAGATLGFLMWNRSPAKIYMGDAGALFLGVVISVLTIRVNPGINPSWKSLALMPILLAVPILDTTVAVTSRIYRGISPFTGGKDHLSHRLMRKGLSRHAAAITLWAGSGLFAILTFAVYKFHEGSGTQLVYLSAAIWGCALLFFLRIPSED</sequence>
<evidence type="ECO:0000313" key="8">
    <source>
        <dbReference type="EMBL" id="CAB5054616.1"/>
    </source>
</evidence>
<keyword evidence="2" id="KW-1003">Cell membrane</keyword>
<feature type="transmembrane region" description="Helical" evidence="7">
    <location>
        <begin position="165"/>
        <end position="182"/>
    </location>
</feature>
<evidence type="ECO:0000256" key="6">
    <source>
        <dbReference type="ARBA" id="ARBA00023136"/>
    </source>
</evidence>
<feature type="transmembrane region" description="Helical" evidence="7">
    <location>
        <begin position="294"/>
        <end position="312"/>
    </location>
</feature>
<evidence type="ECO:0000256" key="1">
    <source>
        <dbReference type="ARBA" id="ARBA00004651"/>
    </source>
</evidence>
<feature type="transmembrane region" description="Helical" evidence="7">
    <location>
        <begin position="111"/>
        <end position="132"/>
    </location>
</feature>
<dbReference type="PANTHER" id="PTHR22926:SF3">
    <property type="entry name" value="UNDECAPRENYL-PHOSPHATE ALPHA-N-ACETYLGLUCOSAMINYL 1-PHOSPHATE TRANSFERASE"/>
    <property type="match status" value="1"/>
</dbReference>
<evidence type="ECO:0000256" key="3">
    <source>
        <dbReference type="ARBA" id="ARBA00022679"/>
    </source>
</evidence>
<reference evidence="8" key="1">
    <citation type="submission" date="2020-05" db="EMBL/GenBank/DDBJ databases">
        <authorList>
            <person name="Chiriac C."/>
            <person name="Salcher M."/>
            <person name="Ghai R."/>
            <person name="Kavagutti S V."/>
        </authorList>
    </citation>
    <scope>NUCLEOTIDE SEQUENCE</scope>
</reference>
<keyword evidence="3" id="KW-0808">Transferase</keyword>
<gene>
    <name evidence="8" type="ORF">UFOPK4319_00331</name>
</gene>
<dbReference type="GO" id="GO:0009103">
    <property type="term" value="P:lipopolysaccharide biosynthetic process"/>
    <property type="evidence" value="ECO:0007669"/>
    <property type="project" value="TreeGrafter"/>
</dbReference>
<dbReference type="GO" id="GO:0071555">
    <property type="term" value="P:cell wall organization"/>
    <property type="evidence" value="ECO:0007669"/>
    <property type="project" value="TreeGrafter"/>
</dbReference>
<dbReference type="Pfam" id="PF00953">
    <property type="entry name" value="Glycos_transf_4"/>
    <property type="match status" value="1"/>
</dbReference>
<evidence type="ECO:0000256" key="4">
    <source>
        <dbReference type="ARBA" id="ARBA00022692"/>
    </source>
</evidence>
<evidence type="ECO:0000256" key="2">
    <source>
        <dbReference type="ARBA" id="ARBA00022475"/>
    </source>
</evidence>
<accession>A0A6J7TPK2</accession>
<feature type="transmembrane region" description="Helical" evidence="7">
    <location>
        <begin position="52"/>
        <end position="70"/>
    </location>
</feature>
<dbReference type="InterPro" id="IPR000715">
    <property type="entry name" value="Glycosyl_transferase_4"/>
</dbReference>
<feature type="transmembrane region" description="Helical" evidence="7">
    <location>
        <begin position="324"/>
        <end position="342"/>
    </location>
</feature>
<evidence type="ECO:0000256" key="7">
    <source>
        <dbReference type="SAM" id="Phobius"/>
    </source>
</evidence>